<evidence type="ECO:0000313" key="1">
    <source>
        <dbReference type="EMBL" id="OOQ89296.1"/>
    </source>
</evidence>
<dbReference type="EMBL" id="LJBN01000112">
    <property type="protein sequence ID" value="OOQ89296.1"/>
    <property type="molecule type" value="Genomic_DNA"/>
</dbReference>
<sequence>MKNEIFEMAHGDGHLEYFSEVFFEVFSETHSPQCSQTLLLLPPLPPRPPPHPCPRTPAPPGSWSLDPAWLHDLGSNAGNIAGNNLFWLGLAAYLVYLLTTLSHDYVKIKEMKLNAFAMASKSFQRSLNLAYLLQERKIKTLPLVWLNTEEKTTAEKIVKGDVNLVVVPFGWVRPYLSAKDKESSGDN</sequence>
<protein>
    <submittedName>
        <fullName evidence="1">Uncharacterized protein</fullName>
    </submittedName>
</protein>
<reference evidence="2" key="1">
    <citation type="submission" date="2015-09" db="EMBL/GenBank/DDBJ databases">
        <authorList>
            <person name="Fill T.P."/>
            <person name="Baretta J.F."/>
            <person name="de Almeida L.G."/>
            <person name="Rocha M."/>
            <person name="de Souza D.H."/>
            <person name="Malavazi I."/>
            <person name="Cerdeira L.T."/>
            <person name="Hong H."/>
            <person name="Samborskyy M."/>
            <person name="de Vasconcelos A.T."/>
            <person name="Leadlay P."/>
            <person name="Rodrigues-Filho E."/>
        </authorList>
    </citation>
    <scope>NUCLEOTIDE SEQUENCE [LARGE SCALE GENOMIC DNA]</scope>
    <source>
        <strain evidence="2">LaBioMMi 136</strain>
    </source>
</reference>
<comment type="caution">
    <text evidence="1">The sequence shown here is derived from an EMBL/GenBank/DDBJ whole genome shotgun (WGS) entry which is preliminary data.</text>
</comment>
<dbReference type="AlphaFoldDB" id="A0A1S9RV78"/>
<evidence type="ECO:0000313" key="2">
    <source>
        <dbReference type="Proteomes" id="UP000190744"/>
    </source>
</evidence>
<gene>
    <name evidence="1" type="ORF">PEBR_27296</name>
</gene>
<proteinExistence type="predicted"/>
<name>A0A1S9RV78_PENBI</name>
<dbReference type="Proteomes" id="UP000190744">
    <property type="component" value="Unassembled WGS sequence"/>
</dbReference>
<organism evidence="1 2">
    <name type="scientific">Penicillium brasilianum</name>
    <dbReference type="NCBI Taxonomy" id="104259"/>
    <lineage>
        <taxon>Eukaryota</taxon>
        <taxon>Fungi</taxon>
        <taxon>Dikarya</taxon>
        <taxon>Ascomycota</taxon>
        <taxon>Pezizomycotina</taxon>
        <taxon>Eurotiomycetes</taxon>
        <taxon>Eurotiomycetidae</taxon>
        <taxon>Eurotiales</taxon>
        <taxon>Aspergillaceae</taxon>
        <taxon>Penicillium</taxon>
    </lineage>
</organism>
<accession>A0A1S9RV78</accession>